<evidence type="ECO:0000256" key="2">
    <source>
        <dbReference type="SAM" id="SignalP"/>
    </source>
</evidence>
<dbReference type="AlphaFoldDB" id="A0A564T4F2"/>
<evidence type="ECO:0000313" key="4">
    <source>
        <dbReference type="Proteomes" id="UP000385544"/>
    </source>
</evidence>
<protein>
    <recommendedName>
        <fullName evidence="5">Lipoprotein</fullName>
    </recommendedName>
</protein>
<dbReference type="EMBL" id="CABHMZ010000017">
    <property type="protein sequence ID" value="VUX01984.1"/>
    <property type="molecule type" value="Genomic_DNA"/>
</dbReference>
<keyword evidence="2" id="KW-0732">Signal</keyword>
<name>A0A564T4F2_STRCV</name>
<proteinExistence type="predicted"/>
<dbReference type="PROSITE" id="PS51257">
    <property type="entry name" value="PROKAR_LIPOPROTEIN"/>
    <property type="match status" value="1"/>
</dbReference>
<feature type="signal peptide" evidence="2">
    <location>
        <begin position="1"/>
        <end position="28"/>
    </location>
</feature>
<dbReference type="Pfam" id="PF14262">
    <property type="entry name" value="Cthe_2159"/>
    <property type="match status" value="1"/>
</dbReference>
<evidence type="ECO:0008006" key="5">
    <source>
        <dbReference type="Google" id="ProtNLM"/>
    </source>
</evidence>
<dbReference type="InterPro" id="IPR025584">
    <property type="entry name" value="Cthe_2159"/>
</dbReference>
<evidence type="ECO:0000256" key="1">
    <source>
        <dbReference type="SAM" id="MobiDB-lite"/>
    </source>
</evidence>
<gene>
    <name evidence="3" type="ORF">SCSS39_01175</name>
</gene>
<dbReference type="Proteomes" id="UP000385544">
    <property type="component" value="Unassembled WGS sequence"/>
</dbReference>
<sequence length="255" mass="26710">MKKTASKRKKWKRLVPLVLLTVALGACSATNTSSTSTGSSSTSKTTTTKTSDYFTKRDQDASYDESKATKISLSGSSAKTSGSGAEVSGSTVTITKAGTDVLSGSSENVQIVVKVGDQDKVQLVLNGVTMTGTDAAIVVENADKTFITLAEGSKNTISDSANHKNTDYDAAIYSKDDLTFNGSGSLTVEGNYGNAIESNDDLRITGGTYTIKGYKNALSANDAINIKDATMNLTATEDAIHADNDEDTSLGNFYI</sequence>
<evidence type="ECO:0000313" key="3">
    <source>
        <dbReference type="EMBL" id="VUX01984.1"/>
    </source>
</evidence>
<reference evidence="3 4" key="1">
    <citation type="submission" date="2019-07" db="EMBL/GenBank/DDBJ databases">
        <authorList>
            <person name="Hibberd C M."/>
            <person name="Gehrig L. J."/>
            <person name="Chang H.-W."/>
            <person name="Venkatesh S."/>
        </authorList>
    </citation>
    <scope>NUCLEOTIDE SEQUENCE [LARGE SCALE GENOMIC DNA]</scope>
    <source>
        <strain evidence="3">Streptococcus_constellatus_SS_Bg39</strain>
    </source>
</reference>
<feature type="chain" id="PRO_5039715774" description="Lipoprotein" evidence="2">
    <location>
        <begin position="29"/>
        <end position="255"/>
    </location>
</feature>
<organism evidence="3 4">
    <name type="scientific">Streptococcus constellatus</name>
    <dbReference type="NCBI Taxonomy" id="76860"/>
    <lineage>
        <taxon>Bacteria</taxon>
        <taxon>Bacillati</taxon>
        <taxon>Bacillota</taxon>
        <taxon>Bacilli</taxon>
        <taxon>Lactobacillales</taxon>
        <taxon>Streptococcaceae</taxon>
        <taxon>Streptococcus</taxon>
        <taxon>Streptococcus anginosus group</taxon>
    </lineage>
</organism>
<feature type="region of interest" description="Disordered" evidence="1">
    <location>
        <begin position="29"/>
        <end position="49"/>
    </location>
</feature>
<accession>A0A564T4F2</accession>